<dbReference type="SUPFAM" id="SSF53597">
    <property type="entry name" value="Dihydrofolate reductase-like"/>
    <property type="match status" value="1"/>
</dbReference>
<feature type="domain" description="Bacterial bifunctional deaminase-reductase C-terminal" evidence="1">
    <location>
        <begin position="9"/>
        <end position="174"/>
    </location>
</feature>
<dbReference type="GO" id="GO:0009231">
    <property type="term" value="P:riboflavin biosynthetic process"/>
    <property type="evidence" value="ECO:0007669"/>
    <property type="project" value="InterPro"/>
</dbReference>
<evidence type="ECO:0000313" key="3">
    <source>
        <dbReference type="Proteomes" id="UP000051647"/>
    </source>
</evidence>
<dbReference type="Pfam" id="PF01872">
    <property type="entry name" value="RibD_C"/>
    <property type="match status" value="1"/>
</dbReference>
<dbReference type="PANTHER" id="PTHR38011:SF11">
    <property type="entry name" value="2,5-DIAMINO-6-RIBOSYLAMINO-4(3H)-PYRIMIDINONE 5'-PHOSPHATE REDUCTASE"/>
    <property type="match status" value="1"/>
</dbReference>
<protein>
    <submittedName>
        <fullName evidence="2">Dihydrofolate reductase</fullName>
    </submittedName>
</protein>
<evidence type="ECO:0000259" key="1">
    <source>
        <dbReference type="Pfam" id="PF01872"/>
    </source>
</evidence>
<reference evidence="2 3" key="1">
    <citation type="journal article" date="2015" name="Genome Announc.">
        <title>Expanding the biotechnology potential of lactobacilli through comparative genomics of 213 strains and associated genera.</title>
        <authorList>
            <person name="Sun Z."/>
            <person name="Harris H.M."/>
            <person name="McCann A."/>
            <person name="Guo C."/>
            <person name="Argimon S."/>
            <person name="Zhang W."/>
            <person name="Yang X."/>
            <person name="Jeffery I.B."/>
            <person name="Cooney J.C."/>
            <person name="Kagawa T.F."/>
            <person name="Liu W."/>
            <person name="Song Y."/>
            <person name="Salvetti E."/>
            <person name="Wrobel A."/>
            <person name="Rasinkangas P."/>
            <person name="Parkhill J."/>
            <person name="Rea M.C."/>
            <person name="O'Sullivan O."/>
            <person name="Ritari J."/>
            <person name="Douillard F.P."/>
            <person name="Paul Ross R."/>
            <person name="Yang R."/>
            <person name="Briner A.E."/>
            <person name="Felis G.E."/>
            <person name="de Vos W.M."/>
            <person name="Barrangou R."/>
            <person name="Klaenhammer T.R."/>
            <person name="Caufield P.W."/>
            <person name="Cui Y."/>
            <person name="Zhang H."/>
            <person name="O'Toole P.W."/>
        </authorList>
    </citation>
    <scope>NUCLEOTIDE SEQUENCE [LARGE SCALE GENOMIC DNA]</scope>
    <source>
        <strain evidence="2 3">DSM 14857</strain>
    </source>
</reference>
<dbReference type="EMBL" id="AZFA01000010">
    <property type="protein sequence ID" value="KRL66811.1"/>
    <property type="molecule type" value="Genomic_DNA"/>
</dbReference>
<dbReference type="STRING" id="1423815.FC27_GL000256"/>
<organism evidence="2 3">
    <name type="scientific">Companilactobacillus versmoldensis DSM 14857 = KCTC 3814</name>
    <dbReference type="NCBI Taxonomy" id="1423815"/>
    <lineage>
        <taxon>Bacteria</taxon>
        <taxon>Bacillati</taxon>
        <taxon>Bacillota</taxon>
        <taxon>Bacilli</taxon>
        <taxon>Lactobacillales</taxon>
        <taxon>Lactobacillaceae</taxon>
        <taxon>Companilactobacillus</taxon>
    </lineage>
</organism>
<dbReference type="InterPro" id="IPR050765">
    <property type="entry name" value="Riboflavin_Biosynth_HTPR"/>
</dbReference>
<comment type="caution">
    <text evidence="2">The sequence shown here is derived from an EMBL/GenBank/DDBJ whole genome shotgun (WGS) entry which is preliminary data.</text>
</comment>
<dbReference type="InterPro" id="IPR024072">
    <property type="entry name" value="DHFR-like_dom_sf"/>
</dbReference>
<dbReference type="eggNOG" id="COG0262">
    <property type="taxonomic scope" value="Bacteria"/>
</dbReference>
<name>A0A0R1SP19_9LACO</name>
<gene>
    <name evidence="2" type="ORF">FC27_GL000256</name>
</gene>
<dbReference type="Gene3D" id="3.40.430.10">
    <property type="entry name" value="Dihydrofolate Reductase, subunit A"/>
    <property type="match status" value="1"/>
</dbReference>
<accession>A0A0R1SP19</accession>
<dbReference type="AlphaFoldDB" id="A0A0R1SP19"/>
<dbReference type="PANTHER" id="PTHR38011">
    <property type="entry name" value="DIHYDROFOLATE REDUCTASE FAMILY PROTEIN (AFU_ORTHOLOGUE AFUA_8G06820)"/>
    <property type="match status" value="1"/>
</dbReference>
<dbReference type="PATRIC" id="fig|1423815.3.peg.260"/>
<keyword evidence="3" id="KW-1185">Reference proteome</keyword>
<dbReference type="Proteomes" id="UP000051647">
    <property type="component" value="Unassembled WGS sequence"/>
</dbReference>
<sequence>MGGNGMARQVILFVAQSLDGYIAKLNGSVDFLNQQTAHGVDIDREYDKLTEHVDTVVMGRKTYSQVVNQLSPEIYPYVDFQNYIMTSKPAPSTENLHFVSGSVDQLVEKLKKQTGKDIWIIGGSSIITPLVNANLIDVYQIGVVPEILGEGIPLFPHEVKTHHLELISAEKINQVAYLTYHRLHE</sequence>
<dbReference type="GO" id="GO:0008703">
    <property type="term" value="F:5-amino-6-(5-phosphoribosylamino)uracil reductase activity"/>
    <property type="evidence" value="ECO:0007669"/>
    <property type="project" value="InterPro"/>
</dbReference>
<evidence type="ECO:0000313" key="2">
    <source>
        <dbReference type="EMBL" id="KRL66811.1"/>
    </source>
</evidence>
<proteinExistence type="predicted"/>
<dbReference type="InterPro" id="IPR002734">
    <property type="entry name" value="RibDG_C"/>
</dbReference>